<dbReference type="RefSeq" id="WP_182166316.1">
    <property type="nucleotide sequence ID" value="NZ_JACFXV010000061.1"/>
</dbReference>
<dbReference type="GO" id="GO:0016887">
    <property type="term" value="F:ATP hydrolysis activity"/>
    <property type="evidence" value="ECO:0007669"/>
    <property type="project" value="InterPro"/>
</dbReference>
<evidence type="ECO:0000256" key="6">
    <source>
        <dbReference type="ARBA" id="ARBA00022840"/>
    </source>
</evidence>
<accession>A0A839AGT4</accession>
<dbReference type="Gene3D" id="3.40.50.300">
    <property type="entry name" value="P-loop containing nucleotide triphosphate hydrolases"/>
    <property type="match status" value="1"/>
</dbReference>
<dbReference type="PANTHER" id="PTHR24221">
    <property type="entry name" value="ATP-BINDING CASSETTE SUB-FAMILY B"/>
    <property type="match status" value="1"/>
</dbReference>
<dbReference type="SUPFAM" id="SSF90123">
    <property type="entry name" value="ABC transporter transmembrane region"/>
    <property type="match status" value="1"/>
</dbReference>
<keyword evidence="6" id="KW-0067">ATP-binding</keyword>
<feature type="domain" description="ABC transmembrane type-1" evidence="11">
    <location>
        <begin position="169"/>
        <end position="447"/>
    </location>
</feature>
<dbReference type="Pfam" id="PF00005">
    <property type="entry name" value="ABC_tran"/>
    <property type="match status" value="1"/>
</dbReference>
<dbReference type="Gene3D" id="1.20.1560.10">
    <property type="entry name" value="ABC transporter type 1, transmembrane domain"/>
    <property type="match status" value="1"/>
</dbReference>
<organism evidence="12 13">
    <name type="scientific">Stappia albiluteola</name>
    <dbReference type="NCBI Taxonomy" id="2758565"/>
    <lineage>
        <taxon>Bacteria</taxon>
        <taxon>Pseudomonadati</taxon>
        <taxon>Pseudomonadota</taxon>
        <taxon>Alphaproteobacteria</taxon>
        <taxon>Hyphomicrobiales</taxon>
        <taxon>Stappiaceae</taxon>
        <taxon>Stappia</taxon>
    </lineage>
</organism>
<feature type="transmembrane region" description="Helical" evidence="9">
    <location>
        <begin position="306"/>
        <end position="327"/>
    </location>
</feature>
<dbReference type="FunFam" id="3.40.50.300:FF:000299">
    <property type="entry name" value="ABC transporter ATP-binding protein/permease"/>
    <property type="match status" value="1"/>
</dbReference>
<dbReference type="GO" id="GO:0005886">
    <property type="term" value="C:plasma membrane"/>
    <property type="evidence" value="ECO:0007669"/>
    <property type="project" value="UniProtKB-SubCell"/>
</dbReference>
<feature type="transmembrane region" description="Helical" evidence="9">
    <location>
        <begin position="281"/>
        <end position="300"/>
    </location>
</feature>
<evidence type="ECO:0000256" key="1">
    <source>
        <dbReference type="ARBA" id="ARBA00004651"/>
    </source>
</evidence>
<evidence type="ECO:0000256" key="5">
    <source>
        <dbReference type="ARBA" id="ARBA00022741"/>
    </source>
</evidence>
<dbReference type="InterPro" id="IPR011527">
    <property type="entry name" value="ABC1_TM_dom"/>
</dbReference>
<comment type="subcellular location">
    <subcellularLocation>
        <location evidence="1">Cell membrane</location>
        <topology evidence="1">Multi-pass membrane protein</topology>
    </subcellularLocation>
</comment>
<dbReference type="GO" id="GO:0005524">
    <property type="term" value="F:ATP binding"/>
    <property type="evidence" value="ECO:0007669"/>
    <property type="project" value="UniProtKB-KW"/>
</dbReference>
<dbReference type="Pfam" id="PF00664">
    <property type="entry name" value="ABC_membrane"/>
    <property type="match status" value="1"/>
</dbReference>
<dbReference type="InterPro" id="IPR003593">
    <property type="entry name" value="AAA+_ATPase"/>
</dbReference>
<feature type="domain" description="ABC transporter" evidence="10">
    <location>
        <begin position="481"/>
        <end position="722"/>
    </location>
</feature>
<evidence type="ECO:0000256" key="9">
    <source>
        <dbReference type="SAM" id="Phobius"/>
    </source>
</evidence>
<evidence type="ECO:0000313" key="13">
    <source>
        <dbReference type="Proteomes" id="UP000541109"/>
    </source>
</evidence>
<comment type="caution">
    <text evidence="12">The sequence shown here is derived from an EMBL/GenBank/DDBJ whole genome shotgun (WGS) entry which is preliminary data.</text>
</comment>
<dbReference type="EMBL" id="JACFXV010000061">
    <property type="protein sequence ID" value="MBA5778248.1"/>
    <property type="molecule type" value="Genomic_DNA"/>
</dbReference>
<dbReference type="PROSITE" id="PS50929">
    <property type="entry name" value="ABC_TM1F"/>
    <property type="match status" value="1"/>
</dbReference>
<dbReference type="SMART" id="SM00382">
    <property type="entry name" value="AAA"/>
    <property type="match status" value="1"/>
</dbReference>
<feature type="transmembrane region" description="Helical" evidence="9">
    <location>
        <begin position="203"/>
        <end position="220"/>
    </location>
</feature>
<dbReference type="InterPro" id="IPR003439">
    <property type="entry name" value="ABC_transporter-like_ATP-bd"/>
</dbReference>
<keyword evidence="8 9" id="KW-0472">Membrane</keyword>
<evidence type="ECO:0000256" key="4">
    <source>
        <dbReference type="ARBA" id="ARBA00022692"/>
    </source>
</evidence>
<keyword evidence="5" id="KW-0547">Nucleotide-binding</keyword>
<evidence type="ECO:0000259" key="10">
    <source>
        <dbReference type="PROSITE" id="PS50893"/>
    </source>
</evidence>
<keyword evidence="3" id="KW-1003">Cell membrane</keyword>
<name>A0A839AGT4_9HYPH</name>
<dbReference type="CDD" id="cd18587">
    <property type="entry name" value="ABC_6TM_LapB_like"/>
    <property type="match status" value="1"/>
</dbReference>
<evidence type="ECO:0000313" key="12">
    <source>
        <dbReference type="EMBL" id="MBA5778248.1"/>
    </source>
</evidence>
<dbReference type="AlphaFoldDB" id="A0A839AGT4"/>
<dbReference type="InterPro" id="IPR027417">
    <property type="entry name" value="P-loop_NTPase"/>
</dbReference>
<sequence length="722" mass="77070">MANEATDGAAREVSLVEDAVSLADALSAIAGHFGIRRSAGALKTGFPLTQSGDIPEERLADAAERVGLTCRVADRRRLTPLDMPAIAVDDGMGPDVITQIAGGRGEPSFVTSMRRGRVAAADYFRGFDGRLYSFSDDASAVSDGRVSERSLGQLIRSSLWANRSIYGQILIGTFAVNLLGLSIPLFIMNVYDRVVPTQALESLWVLSIGVVLAGLFDVGLRQLRGYLTDVAGRRMDVVLGNRVIDHLLQARFDHVRASSGSIAHSVRELDSLREFFNSSTLVALGDLPFLALFLFILWLVAGPLAFVPMVGIPLILLTSLALQPLIIAHMNRAHRNAANRNSVLFDILSGLETLKSMGAESFAARRWEKAHAANLSSAVPIRGLSLLNANLILAGQVAITVIMVIYGVYGIARGELSQGALIAAILLSGRAMAPVGQLVQAIGRLHGAVIAYRALKPLVEAPVERPAGEHFIQPEQVSGAIRFNAVDFAYPAPPGQKGMMQPTVKVLSAFSLTIRAGEKIAIVGPIGSGKTTLVKLVLGLYRASSGRVLVDDLDVARIEPAELRRAIGYVPQVPQFFQGTIRDNLILHHPGASDREILAAMQGAGAAGWLQQCPLGLDQPVGEHGSALSGGQRQSLALARALLKDPPILLLDEPTSQLDSRTEAAFIEHLKSVAAERTLLVVTHRPALLSLVDRLVVVDRGQIAAEGPKQDVLRRLGQGTAA</sequence>
<keyword evidence="4 9" id="KW-0812">Transmembrane</keyword>
<dbReference type="Gene3D" id="3.90.70.10">
    <property type="entry name" value="Cysteine proteinases"/>
    <property type="match status" value="1"/>
</dbReference>
<reference evidence="12 13" key="1">
    <citation type="submission" date="2020-07" db="EMBL/GenBank/DDBJ databases">
        <title>Stappia sp., F7233, whole genome shotgun sequencing project.</title>
        <authorList>
            <person name="Jiang S."/>
            <person name="Liu Z.W."/>
            <person name="Du Z.J."/>
        </authorList>
    </citation>
    <scope>NUCLEOTIDE SEQUENCE [LARGE SCALE GENOMIC DNA]</scope>
    <source>
        <strain evidence="12 13">F7233</strain>
    </source>
</reference>
<dbReference type="InterPro" id="IPR017750">
    <property type="entry name" value="ATPase_T1SS"/>
</dbReference>
<evidence type="ECO:0000256" key="2">
    <source>
        <dbReference type="ARBA" id="ARBA00022448"/>
    </source>
</evidence>
<feature type="transmembrane region" description="Helical" evidence="9">
    <location>
        <begin position="165"/>
        <end position="191"/>
    </location>
</feature>
<evidence type="ECO:0000259" key="11">
    <source>
        <dbReference type="PROSITE" id="PS50929"/>
    </source>
</evidence>
<keyword evidence="2" id="KW-0813">Transport</keyword>
<dbReference type="GO" id="GO:0034040">
    <property type="term" value="F:ATPase-coupled lipid transmembrane transporter activity"/>
    <property type="evidence" value="ECO:0007669"/>
    <property type="project" value="TreeGrafter"/>
</dbReference>
<keyword evidence="7 9" id="KW-1133">Transmembrane helix</keyword>
<dbReference type="PROSITE" id="PS50893">
    <property type="entry name" value="ABC_TRANSPORTER_2"/>
    <property type="match status" value="1"/>
</dbReference>
<dbReference type="GO" id="GO:0140359">
    <property type="term" value="F:ABC-type transporter activity"/>
    <property type="evidence" value="ECO:0007669"/>
    <property type="project" value="InterPro"/>
</dbReference>
<evidence type="ECO:0000256" key="7">
    <source>
        <dbReference type="ARBA" id="ARBA00022989"/>
    </source>
</evidence>
<dbReference type="SUPFAM" id="SSF52540">
    <property type="entry name" value="P-loop containing nucleoside triphosphate hydrolases"/>
    <property type="match status" value="1"/>
</dbReference>
<proteinExistence type="predicted"/>
<gene>
    <name evidence="12" type="ORF">H2509_14055</name>
</gene>
<dbReference type="NCBIfam" id="TIGR03375">
    <property type="entry name" value="type_I_sec_LssB"/>
    <property type="match status" value="1"/>
</dbReference>
<evidence type="ECO:0000256" key="8">
    <source>
        <dbReference type="ARBA" id="ARBA00023136"/>
    </source>
</evidence>
<dbReference type="InterPro" id="IPR036640">
    <property type="entry name" value="ABC1_TM_sf"/>
</dbReference>
<protein>
    <submittedName>
        <fullName evidence="12">Type I secretion system permease/ATPase</fullName>
    </submittedName>
</protein>
<dbReference type="InterPro" id="IPR039421">
    <property type="entry name" value="Type_1_exporter"/>
</dbReference>
<dbReference type="Proteomes" id="UP000541109">
    <property type="component" value="Unassembled WGS sequence"/>
</dbReference>
<keyword evidence="13" id="KW-1185">Reference proteome</keyword>
<dbReference type="PANTHER" id="PTHR24221:SF248">
    <property type="entry name" value="ABC TRANSPORTER TRANSMEMBRANE REGION"/>
    <property type="match status" value="1"/>
</dbReference>
<feature type="transmembrane region" description="Helical" evidence="9">
    <location>
        <begin position="391"/>
        <end position="412"/>
    </location>
</feature>
<evidence type="ECO:0000256" key="3">
    <source>
        <dbReference type="ARBA" id="ARBA00022475"/>
    </source>
</evidence>